<feature type="compositionally biased region" description="Basic and acidic residues" evidence="1">
    <location>
        <begin position="382"/>
        <end position="392"/>
    </location>
</feature>
<feature type="region of interest" description="Disordered" evidence="1">
    <location>
        <begin position="373"/>
        <end position="392"/>
    </location>
</feature>
<proteinExistence type="predicted"/>
<keyword evidence="4" id="KW-1185">Reference proteome</keyword>
<feature type="domain" description="Transglutaminase-like" evidence="2">
    <location>
        <begin position="152"/>
        <end position="211"/>
    </location>
</feature>
<dbReference type="InterPro" id="IPR038765">
    <property type="entry name" value="Papain-like_cys_pep_sf"/>
</dbReference>
<protein>
    <submittedName>
        <fullName evidence="3">Transglutaminase domain-containing protein</fullName>
    </submittedName>
</protein>
<sequence length="834" mass="97185">MFLEHSRMRIKESYEKVRQDLGAILDPVELVIRTLPEEEAFAMRYLYAFMPYSDIANNPVETYLDFVRHGVRLYEEKEEVRELPESVYLQYVLFHRVNEEEIRPCRSLFYHQIQEQIRGKSPLETVLEINYWCAGEVAYEAGDDRTLSALSVWKRGYGRCGEESVFAVNVLRSAGIPARQVYAPYWSHCDDNHAWVEVWVDGNWHYLGACEPEPLLDLGWFEYAASRAMLIHARRFDGERKAWNYDTEEPESLREEEIGSEGMVTMENEIRRYADGVQTLEVLVLDEKGRPVSDLPVSFEVVNYAAFRPIANCHTDMEGKVRLSCGAGSLHLYCGRQDKAAEEILDTRRDSRITLTLQRNIEEYSWQEFDMIPPSDRTPVARRPDAAQKEEGARRLAALRTRQERKRKAWENPDRNVFVNEQKRKSEKEQRMGRALLKILTAKDQTDVRLDVLKDHLSGAMLYAGTVPEEIFIKHMLNPRVEDEILTPYRRWFQHEVPKEAQERFRNNPESLWTWICQEIRECPEHERSTVLTTPAACFRIRCGSRRSKAVLYVAMARSFGIAARLNEADGMPEYWKQGRFMAADPNRRKDCVLVLRAEEPGTWRYSQNWSLTRISATEQKVLRLRDEGWKKQKKEIFLESGTYRLMTATRLPNGTVHAAACQFLLTPGEHREVQLQSRKSNLMEILESLSLPEFEVHKEDGDKCSSRVLTGDGAHVLLWLKAGEEPTEHILNEMIQERERFEDWASRILFFVSSKEAWEHPLFEKILRLFPDIRVFYDDFEEHVPSVGRRLYVDHEKLPLLAVTRGEQNVIYASSGYQVGTADLVLRILEEAS</sequence>
<dbReference type="PANTHER" id="PTHR35532">
    <property type="entry name" value="SIMILAR TO POLYHYDROXYALKANOATE DEPOLYMERASE"/>
    <property type="match status" value="1"/>
</dbReference>
<evidence type="ECO:0000313" key="4">
    <source>
        <dbReference type="Proteomes" id="UP000261080"/>
    </source>
</evidence>
<organism evidence="3 4">
    <name type="scientific">Sellimonas intestinalis</name>
    <dbReference type="NCBI Taxonomy" id="1653434"/>
    <lineage>
        <taxon>Bacteria</taxon>
        <taxon>Bacillati</taxon>
        <taxon>Bacillota</taxon>
        <taxon>Clostridia</taxon>
        <taxon>Lachnospirales</taxon>
        <taxon>Lachnospiraceae</taxon>
        <taxon>Sellimonas</taxon>
    </lineage>
</organism>
<dbReference type="InterPro" id="IPR002931">
    <property type="entry name" value="Transglutaminase-like"/>
</dbReference>
<dbReference type="SMART" id="SM00460">
    <property type="entry name" value="TGc"/>
    <property type="match status" value="1"/>
</dbReference>
<dbReference type="Pfam" id="PF01841">
    <property type="entry name" value="Transglut_core"/>
    <property type="match status" value="1"/>
</dbReference>
<evidence type="ECO:0000256" key="1">
    <source>
        <dbReference type="SAM" id="MobiDB-lite"/>
    </source>
</evidence>
<dbReference type="SUPFAM" id="SSF54001">
    <property type="entry name" value="Cysteine proteinases"/>
    <property type="match status" value="2"/>
</dbReference>
<evidence type="ECO:0000259" key="2">
    <source>
        <dbReference type="SMART" id="SM00460"/>
    </source>
</evidence>
<accession>A0A3E3K5V4</accession>
<gene>
    <name evidence="3" type="ORF">DW016_02200</name>
</gene>
<comment type="caution">
    <text evidence="3">The sequence shown here is derived from an EMBL/GenBank/DDBJ whole genome shotgun (WGS) entry which is preliminary data.</text>
</comment>
<dbReference type="Proteomes" id="UP000261080">
    <property type="component" value="Unassembled WGS sequence"/>
</dbReference>
<dbReference type="PANTHER" id="PTHR35532:SF5">
    <property type="entry name" value="CARBOHYDRATE-BINDING DOMAIN-CONTAINING PROTEIN"/>
    <property type="match status" value="1"/>
</dbReference>
<dbReference type="Gene3D" id="2.60.40.1120">
    <property type="entry name" value="Carboxypeptidase-like, regulatory domain"/>
    <property type="match status" value="1"/>
</dbReference>
<dbReference type="AlphaFoldDB" id="A0A3E3K5V4"/>
<evidence type="ECO:0000313" key="3">
    <source>
        <dbReference type="EMBL" id="RGE90084.1"/>
    </source>
</evidence>
<dbReference type="RefSeq" id="WP_024732490.1">
    <property type="nucleotide sequence ID" value="NZ_CALBAT010000002.1"/>
</dbReference>
<name>A0A3E3K5V4_9FIRM</name>
<dbReference type="EMBL" id="QVLX01000001">
    <property type="protein sequence ID" value="RGE90084.1"/>
    <property type="molecule type" value="Genomic_DNA"/>
</dbReference>
<dbReference type="OrthoDB" id="9787782at2"/>
<reference evidence="3 4" key="1">
    <citation type="submission" date="2018-08" db="EMBL/GenBank/DDBJ databases">
        <title>A genome reference for cultivated species of the human gut microbiota.</title>
        <authorList>
            <person name="Zou Y."/>
            <person name="Xue W."/>
            <person name="Luo G."/>
        </authorList>
    </citation>
    <scope>NUCLEOTIDE SEQUENCE [LARGE SCALE GENOMIC DNA]</scope>
    <source>
        <strain evidence="3 4">AF37-2AT</strain>
    </source>
</reference>
<dbReference type="Gene3D" id="3.10.620.30">
    <property type="match status" value="1"/>
</dbReference>